<sequence length="65" mass="7362">MQTAFCAERLSCQIPIRNSGQKVGVIAQLTCNLSTKDLLKERTTRELVGPLCVYDWKIKPPKEQL</sequence>
<dbReference type="RefSeq" id="WP_129122068.1">
    <property type="nucleotide sequence ID" value="NZ_PEIB01000009.1"/>
</dbReference>
<evidence type="ECO:0000313" key="2">
    <source>
        <dbReference type="Proteomes" id="UP000290287"/>
    </source>
</evidence>
<name>A0A4Q0YS28_9GAMM</name>
<organism evidence="1 2">
    <name type="scientific">Veronia nyctiphanis</name>
    <dbReference type="NCBI Taxonomy" id="1278244"/>
    <lineage>
        <taxon>Bacteria</taxon>
        <taxon>Pseudomonadati</taxon>
        <taxon>Pseudomonadota</taxon>
        <taxon>Gammaproteobacteria</taxon>
        <taxon>Vibrionales</taxon>
        <taxon>Vibrionaceae</taxon>
        <taxon>Veronia</taxon>
    </lineage>
</organism>
<protein>
    <submittedName>
        <fullName evidence="1">Uncharacterized protein</fullName>
    </submittedName>
</protein>
<dbReference type="AlphaFoldDB" id="A0A4Q0YS28"/>
<keyword evidence="2" id="KW-1185">Reference proteome</keyword>
<reference evidence="1 2" key="1">
    <citation type="submission" date="2017-10" db="EMBL/GenBank/DDBJ databases">
        <title>Nyctiphanis sp. nov., isolated from the stomach of the euphausiid Nyctiphanes simplex (Hansen, 1911) in the Gulf of California.</title>
        <authorList>
            <person name="Gomez-Gil B."/>
            <person name="Aguilar-Mendez M."/>
            <person name="Lopez-Cortes A."/>
            <person name="Gomez-Gutierrez J."/>
            <person name="Roque A."/>
            <person name="Lang E."/>
            <person name="Gonzalez-Castillo A."/>
        </authorList>
    </citation>
    <scope>NUCLEOTIDE SEQUENCE [LARGE SCALE GENOMIC DNA]</scope>
    <source>
        <strain evidence="1 2">CAIM 600</strain>
    </source>
</reference>
<evidence type="ECO:0000313" key="1">
    <source>
        <dbReference type="EMBL" id="RXJ73465.1"/>
    </source>
</evidence>
<dbReference type="EMBL" id="PEIB01000009">
    <property type="protein sequence ID" value="RXJ73465.1"/>
    <property type="molecule type" value="Genomic_DNA"/>
</dbReference>
<proteinExistence type="predicted"/>
<comment type="caution">
    <text evidence="1">The sequence shown here is derived from an EMBL/GenBank/DDBJ whole genome shotgun (WGS) entry which is preliminary data.</text>
</comment>
<accession>A0A4Q0YS28</accession>
<gene>
    <name evidence="1" type="ORF">CS022_09470</name>
</gene>
<dbReference type="Proteomes" id="UP000290287">
    <property type="component" value="Unassembled WGS sequence"/>
</dbReference>